<keyword evidence="2" id="KW-0808">Transferase</keyword>
<evidence type="ECO:0000259" key="4">
    <source>
        <dbReference type="Pfam" id="PF13649"/>
    </source>
</evidence>
<dbReference type="KEGG" id="acad:UA74_12975"/>
<name>A0AAC9LBE0_9PSEU</name>
<evidence type="ECO:0000313" key="5">
    <source>
        <dbReference type="EMBL" id="APU14653.1"/>
    </source>
</evidence>
<evidence type="ECO:0000313" key="6">
    <source>
        <dbReference type="Proteomes" id="UP000185511"/>
    </source>
</evidence>
<keyword evidence="1 5" id="KW-0489">Methyltransferase</keyword>
<feature type="domain" description="Methyltransferase" evidence="4">
    <location>
        <begin position="32"/>
        <end position="121"/>
    </location>
</feature>
<reference evidence="6" key="1">
    <citation type="submission" date="2016-06" db="EMBL/GenBank/DDBJ databases">
        <title>Complete genome sequence of Actinoalloteichus fjordicus DSM 46855 (=ADI127-17), type strain of the new species Actinoalloteichus fjordicus.</title>
        <authorList>
            <person name="Ruckert C."/>
            <person name="Nouioui I."/>
            <person name="Willmese J."/>
            <person name="van Wezel G."/>
            <person name="Klenk H.-P."/>
            <person name="Kalinowski J."/>
            <person name="Zotchev S.B."/>
        </authorList>
    </citation>
    <scope>NUCLEOTIDE SEQUENCE [LARGE SCALE GENOMIC DNA]</scope>
    <source>
        <strain evidence="6">ADI127-7</strain>
    </source>
</reference>
<dbReference type="AlphaFoldDB" id="A0AAC9LBE0"/>
<sequence>MTDGVGRPGFNHNDFYHGSLLRRVPPDCARALDVGCGTGVFARRLALRASAVDALDRSAEVIETARSRSADLPHVRYVHADLAEHDLGEGRYDYIAALASIHHMPFAETITRLSRALTPGGVLAVLGCYRQVTLPDLLPDLIAAPTNLAANVAVRLSSRLRGRATSVVDTAPVSEPRMTLAEIRREAELLLPDVVIRRRLYWRYSLFSRRPATSLR</sequence>
<dbReference type="GO" id="GO:0032259">
    <property type="term" value="P:methylation"/>
    <property type="evidence" value="ECO:0007669"/>
    <property type="project" value="UniProtKB-KW"/>
</dbReference>
<dbReference type="CDD" id="cd02440">
    <property type="entry name" value="AdoMet_MTases"/>
    <property type="match status" value="1"/>
</dbReference>
<protein>
    <submittedName>
        <fullName evidence="5">Methyltransferase family protein</fullName>
    </submittedName>
</protein>
<dbReference type="Gene3D" id="3.40.50.150">
    <property type="entry name" value="Vaccinia Virus protein VP39"/>
    <property type="match status" value="1"/>
</dbReference>
<dbReference type="Proteomes" id="UP000185511">
    <property type="component" value="Chromosome"/>
</dbReference>
<proteinExistence type="predicted"/>
<keyword evidence="3" id="KW-0949">S-adenosyl-L-methionine</keyword>
<dbReference type="PANTHER" id="PTHR43464">
    <property type="entry name" value="METHYLTRANSFERASE"/>
    <property type="match status" value="1"/>
</dbReference>
<dbReference type="EMBL" id="CP016076">
    <property type="protein sequence ID" value="APU14653.1"/>
    <property type="molecule type" value="Genomic_DNA"/>
</dbReference>
<dbReference type="Pfam" id="PF13649">
    <property type="entry name" value="Methyltransf_25"/>
    <property type="match status" value="1"/>
</dbReference>
<dbReference type="SUPFAM" id="SSF53335">
    <property type="entry name" value="S-adenosyl-L-methionine-dependent methyltransferases"/>
    <property type="match status" value="1"/>
</dbReference>
<keyword evidence="6" id="KW-1185">Reference proteome</keyword>
<dbReference type="GO" id="GO:0008168">
    <property type="term" value="F:methyltransferase activity"/>
    <property type="evidence" value="ECO:0007669"/>
    <property type="project" value="UniProtKB-KW"/>
</dbReference>
<evidence type="ECO:0000256" key="1">
    <source>
        <dbReference type="ARBA" id="ARBA00022603"/>
    </source>
</evidence>
<accession>A0AAC9LBE0</accession>
<dbReference type="PANTHER" id="PTHR43464:SF19">
    <property type="entry name" value="UBIQUINONE BIOSYNTHESIS O-METHYLTRANSFERASE, MITOCHONDRIAL"/>
    <property type="match status" value="1"/>
</dbReference>
<evidence type="ECO:0000256" key="2">
    <source>
        <dbReference type="ARBA" id="ARBA00022679"/>
    </source>
</evidence>
<dbReference type="InterPro" id="IPR029063">
    <property type="entry name" value="SAM-dependent_MTases_sf"/>
</dbReference>
<organism evidence="5 6">
    <name type="scientific">Actinoalloteichus fjordicus</name>
    <dbReference type="NCBI Taxonomy" id="1612552"/>
    <lineage>
        <taxon>Bacteria</taxon>
        <taxon>Bacillati</taxon>
        <taxon>Actinomycetota</taxon>
        <taxon>Actinomycetes</taxon>
        <taxon>Pseudonocardiales</taxon>
        <taxon>Pseudonocardiaceae</taxon>
        <taxon>Actinoalloteichus</taxon>
    </lineage>
</organism>
<evidence type="ECO:0000256" key="3">
    <source>
        <dbReference type="ARBA" id="ARBA00022691"/>
    </source>
</evidence>
<gene>
    <name evidence="5" type="ORF">UA74_12975</name>
</gene>
<dbReference type="InterPro" id="IPR041698">
    <property type="entry name" value="Methyltransf_25"/>
</dbReference>
<dbReference type="RefSeq" id="WP_232237737.1">
    <property type="nucleotide sequence ID" value="NZ_CP016076.1"/>
</dbReference>